<dbReference type="Proteomes" id="UP000199149">
    <property type="component" value="Unassembled WGS sequence"/>
</dbReference>
<dbReference type="EMBL" id="FOUZ01000007">
    <property type="protein sequence ID" value="SFN12994.1"/>
    <property type="molecule type" value="Genomic_DNA"/>
</dbReference>
<proteinExistence type="predicted"/>
<name>A0A1I4WGL9_9FLAO</name>
<organism evidence="1 2">
    <name type="scientific">Algoriella xinjiangensis</name>
    <dbReference type="NCBI Taxonomy" id="684065"/>
    <lineage>
        <taxon>Bacteria</taxon>
        <taxon>Pseudomonadati</taxon>
        <taxon>Bacteroidota</taxon>
        <taxon>Flavobacteriia</taxon>
        <taxon>Flavobacteriales</taxon>
        <taxon>Weeksellaceae</taxon>
        <taxon>Algoriella</taxon>
    </lineage>
</organism>
<reference evidence="2" key="1">
    <citation type="submission" date="2016-10" db="EMBL/GenBank/DDBJ databases">
        <authorList>
            <person name="Varghese N."/>
            <person name="Submissions S."/>
        </authorList>
    </citation>
    <scope>NUCLEOTIDE SEQUENCE [LARGE SCALE GENOMIC DNA]</scope>
    <source>
        <strain evidence="2">XJ109</strain>
    </source>
</reference>
<dbReference type="RefSeq" id="WP_092908073.1">
    <property type="nucleotide sequence ID" value="NZ_FOUZ01000007.1"/>
</dbReference>
<keyword evidence="2" id="KW-1185">Reference proteome</keyword>
<accession>A0A1I4WGL9</accession>
<gene>
    <name evidence="1" type="ORF">SAMN05421738_1077</name>
</gene>
<evidence type="ECO:0008006" key="3">
    <source>
        <dbReference type="Google" id="ProtNLM"/>
    </source>
</evidence>
<sequence length="201" mass="23601">MKNYLLYTFTLITFLFSCQSKKENSNVDTKNEIVWTDVKVVPYLNKNEIYDRMIHEPEILDIQDEKDTTAKRSVIIDFYTSDSEDFSKSYKDTIFNCKANLHHPDSLTITIEYRNLVSADGLLIDVNKEKFTTKPFYHADVSKNKEKVKSIVLKQELRLNKANYKVGDSIFGRLYFYTMNISNKQDTTYFRGKGTFMTKIK</sequence>
<protein>
    <recommendedName>
        <fullName evidence="3">Lipoprotein</fullName>
    </recommendedName>
</protein>
<dbReference type="STRING" id="684065.SAMN05421738_1077"/>
<dbReference type="OrthoDB" id="1254750at2"/>
<dbReference type="AlphaFoldDB" id="A0A1I4WGL9"/>
<evidence type="ECO:0000313" key="2">
    <source>
        <dbReference type="Proteomes" id="UP000199149"/>
    </source>
</evidence>
<dbReference type="PROSITE" id="PS51257">
    <property type="entry name" value="PROKAR_LIPOPROTEIN"/>
    <property type="match status" value="1"/>
</dbReference>
<evidence type="ECO:0000313" key="1">
    <source>
        <dbReference type="EMBL" id="SFN12994.1"/>
    </source>
</evidence>